<accession>A0A1J0VRR0</accession>
<keyword evidence="1" id="KW-0472">Membrane</keyword>
<reference evidence="2" key="1">
    <citation type="submission" date="2016-11" db="EMBL/GenBank/DDBJ databases">
        <authorList>
            <person name="Jaros S."/>
            <person name="Januszkiewicz K."/>
            <person name="Wedrychowicz H."/>
        </authorList>
    </citation>
    <scope>NUCLEOTIDE SEQUENCE [LARGE SCALE GENOMIC DNA]</scope>
    <source>
        <strain evidence="2">Y48</strain>
    </source>
</reference>
<gene>
    <name evidence="2" type="ORF">BOX37_13145</name>
</gene>
<dbReference type="EMBL" id="CP018082">
    <property type="protein sequence ID" value="APE34736.1"/>
    <property type="molecule type" value="Genomic_DNA"/>
</dbReference>
<feature type="transmembrane region" description="Helical" evidence="1">
    <location>
        <begin position="36"/>
        <end position="55"/>
    </location>
</feature>
<dbReference type="AlphaFoldDB" id="A0A1J0VRR0"/>
<organism evidence="2 3">
    <name type="scientific">Nocardia mangyaensis</name>
    <dbReference type="NCBI Taxonomy" id="2213200"/>
    <lineage>
        <taxon>Bacteria</taxon>
        <taxon>Bacillati</taxon>
        <taxon>Actinomycetota</taxon>
        <taxon>Actinomycetes</taxon>
        <taxon>Mycobacteriales</taxon>
        <taxon>Nocardiaceae</taxon>
        <taxon>Nocardia</taxon>
    </lineage>
</organism>
<evidence type="ECO:0000313" key="2">
    <source>
        <dbReference type="EMBL" id="APE34736.1"/>
    </source>
</evidence>
<keyword evidence="1" id="KW-0812">Transmembrane</keyword>
<dbReference type="Proteomes" id="UP000183810">
    <property type="component" value="Chromosome"/>
</dbReference>
<evidence type="ECO:0000313" key="3">
    <source>
        <dbReference type="Proteomes" id="UP000183810"/>
    </source>
</evidence>
<dbReference type="KEGG" id="nsl:BOX37_13145"/>
<evidence type="ECO:0000256" key="1">
    <source>
        <dbReference type="SAM" id="Phobius"/>
    </source>
</evidence>
<protein>
    <submittedName>
        <fullName evidence="2">Uncharacterized protein</fullName>
    </submittedName>
</protein>
<name>A0A1J0VRR0_9NOCA</name>
<keyword evidence="3" id="KW-1185">Reference proteome</keyword>
<sequence>MAAAAAEQARREAQEASWISAWMAWFTVAAEHSVEFGHALAVVVAAFLPVLLAVLQAPCSPIVCRTTGAGPQ</sequence>
<keyword evidence="1" id="KW-1133">Transmembrane helix</keyword>
<proteinExistence type="predicted"/>